<reference evidence="1" key="1">
    <citation type="submission" date="2018-11" db="EMBL/GenBank/DDBJ databases">
        <authorList>
            <person name="Alioto T."/>
            <person name="Alioto T."/>
        </authorList>
    </citation>
    <scope>NUCLEOTIDE SEQUENCE</scope>
</reference>
<comment type="caution">
    <text evidence="1">The sequence shown here is derived from an EMBL/GenBank/DDBJ whole genome shotgun (WGS) entry which is preliminary data.</text>
</comment>
<dbReference type="Proteomes" id="UP000596742">
    <property type="component" value="Unassembled WGS sequence"/>
</dbReference>
<dbReference type="EMBL" id="UYJE01006615">
    <property type="protein sequence ID" value="VDI47454.1"/>
    <property type="molecule type" value="Genomic_DNA"/>
</dbReference>
<organism evidence="1 2">
    <name type="scientific">Mytilus galloprovincialis</name>
    <name type="common">Mediterranean mussel</name>
    <dbReference type="NCBI Taxonomy" id="29158"/>
    <lineage>
        <taxon>Eukaryota</taxon>
        <taxon>Metazoa</taxon>
        <taxon>Spiralia</taxon>
        <taxon>Lophotrochozoa</taxon>
        <taxon>Mollusca</taxon>
        <taxon>Bivalvia</taxon>
        <taxon>Autobranchia</taxon>
        <taxon>Pteriomorphia</taxon>
        <taxon>Mytilida</taxon>
        <taxon>Mytiloidea</taxon>
        <taxon>Mytilidae</taxon>
        <taxon>Mytilinae</taxon>
        <taxon>Mytilus</taxon>
    </lineage>
</organism>
<dbReference type="AlphaFoldDB" id="A0A8B6FG07"/>
<dbReference type="OrthoDB" id="6150705at2759"/>
<protein>
    <submittedName>
        <fullName evidence="1">Uncharacterized protein</fullName>
    </submittedName>
</protein>
<sequence>MEHYDIQNEIHSNFFKVPLKSEFKSQNLRVTIVGAVDYKTDISEEDIDEALQYCEFQRRSGCMEDFEQMCTNLMHQNGKTCPNDHHEALQLYNWLLANVVA</sequence>
<evidence type="ECO:0000313" key="1">
    <source>
        <dbReference type="EMBL" id="VDI47454.1"/>
    </source>
</evidence>
<keyword evidence="2" id="KW-1185">Reference proteome</keyword>
<name>A0A8B6FG07_MYTGA</name>
<gene>
    <name evidence="1" type="ORF">MGAL_10B065232</name>
</gene>
<accession>A0A8B6FG07</accession>
<proteinExistence type="predicted"/>
<evidence type="ECO:0000313" key="2">
    <source>
        <dbReference type="Proteomes" id="UP000596742"/>
    </source>
</evidence>